<dbReference type="GO" id="GO:0098797">
    <property type="term" value="C:plasma membrane protein complex"/>
    <property type="evidence" value="ECO:0007669"/>
    <property type="project" value="TreeGrafter"/>
</dbReference>
<evidence type="ECO:0000256" key="5">
    <source>
        <dbReference type="ARBA" id="ARBA00023136"/>
    </source>
</evidence>
<sequence length="108" mass="11848">KDIAILRVLGTKISDLRKVLFIQALIIGGGGGFIGILTGIGFIYLQNMFGFISLPSDIYAMDVLPMILSITDVLIVSLICFCFIIIPGWVSGKKVSKFDPIKALRWTK</sequence>
<feature type="transmembrane region" description="Helical" evidence="6">
    <location>
        <begin position="65"/>
        <end position="90"/>
    </location>
</feature>
<evidence type="ECO:0000259" key="7">
    <source>
        <dbReference type="Pfam" id="PF02687"/>
    </source>
</evidence>
<keyword evidence="4 6" id="KW-1133">Transmembrane helix</keyword>
<dbReference type="InterPro" id="IPR051447">
    <property type="entry name" value="Lipoprotein-release_system"/>
</dbReference>
<evidence type="ECO:0000256" key="2">
    <source>
        <dbReference type="ARBA" id="ARBA00022475"/>
    </source>
</evidence>
<feature type="transmembrane region" description="Helical" evidence="6">
    <location>
        <begin position="20"/>
        <end position="45"/>
    </location>
</feature>
<evidence type="ECO:0000256" key="1">
    <source>
        <dbReference type="ARBA" id="ARBA00004651"/>
    </source>
</evidence>
<feature type="domain" description="ABC3 transporter permease C-terminal" evidence="7">
    <location>
        <begin position="1"/>
        <end position="100"/>
    </location>
</feature>
<dbReference type="GO" id="GO:0044874">
    <property type="term" value="P:lipoprotein localization to outer membrane"/>
    <property type="evidence" value="ECO:0007669"/>
    <property type="project" value="TreeGrafter"/>
</dbReference>
<comment type="subcellular location">
    <subcellularLocation>
        <location evidence="1">Cell membrane</location>
        <topology evidence="1">Multi-pass membrane protein</topology>
    </subcellularLocation>
</comment>
<keyword evidence="2" id="KW-1003">Cell membrane</keyword>
<dbReference type="PANTHER" id="PTHR30489:SF0">
    <property type="entry name" value="LIPOPROTEIN-RELEASING SYSTEM TRANSMEMBRANE PROTEIN LOLE"/>
    <property type="match status" value="1"/>
</dbReference>
<keyword evidence="3 6" id="KW-0812">Transmembrane</keyword>
<protein>
    <recommendedName>
        <fullName evidence="7">ABC3 transporter permease C-terminal domain-containing protein</fullName>
    </recommendedName>
</protein>
<dbReference type="AlphaFoldDB" id="A0A383DH72"/>
<evidence type="ECO:0000313" key="8">
    <source>
        <dbReference type="EMBL" id="SVE43832.1"/>
    </source>
</evidence>
<name>A0A383DH72_9ZZZZ</name>
<evidence type="ECO:0000256" key="6">
    <source>
        <dbReference type="SAM" id="Phobius"/>
    </source>
</evidence>
<organism evidence="8">
    <name type="scientific">marine metagenome</name>
    <dbReference type="NCBI Taxonomy" id="408172"/>
    <lineage>
        <taxon>unclassified sequences</taxon>
        <taxon>metagenomes</taxon>
        <taxon>ecological metagenomes</taxon>
    </lineage>
</organism>
<dbReference type="InterPro" id="IPR003838">
    <property type="entry name" value="ABC3_permease_C"/>
</dbReference>
<feature type="non-terminal residue" evidence="8">
    <location>
        <position position="1"/>
    </location>
</feature>
<accession>A0A383DH72</accession>
<evidence type="ECO:0000256" key="4">
    <source>
        <dbReference type="ARBA" id="ARBA00022989"/>
    </source>
</evidence>
<dbReference type="PANTHER" id="PTHR30489">
    <property type="entry name" value="LIPOPROTEIN-RELEASING SYSTEM TRANSMEMBRANE PROTEIN LOLE"/>
    <property type="match status" value="1"/>
</dbReference>
<dbReference type="EMBL" id="UINC01217296">
    <property type="protein sequence ID" value="SVE43832.1"/>
    <property type="molecule type" value="Genomic_DNA"/>
</dbReference>
<gene>
    <name evidence="8" type="ORF">METZ01_LOCUS496686</name>
</gene>
<dbReference type="Pfam" id="PF02687">
    <property type="entry name" value="FtsX"/>
    <property type="match status" value="1"/>
</dbReference>
<proteinExistence type="predicted"/>
<keyword evidence="5 6" id="KW-0472">Membrane</keyword>
<reference evidence="8" key="1">
    <citation type="submission" date="2018-05" db="EMBL/GenBank/DDBJ databases">
        <authorList>
            <person name="Lanie J.A."/>
            <person name="Ng W.-L."/>
            <person name="Kazmierczak K.M."/>
            <person name="Andrzejewski T.M."/>
            <person name="Davidsen T.M."/>
            <person name="Wayne K.J."/>
            <person name="Tettelin H."/>
            <person name="Glass J.I."/>
            <person name="Rusch D."/>
            <person name="Podicherti R."/>
            <person name="Tsui H.-C.T."/>
            <person name="Winkler M.E."/>
        </authorList>
    </citation>
    <scope>NUCLEOTIDE SEQUENCE</scope>
</reference>
<evidence type="ECO:0000256" key="3">
    <source>
        <dbReference type="ARBA" id="ARBA00022692"/>
    </source>
</evidence>